<comment type="caution">
    <text evidence="1">The sequence shown here is derived from an EMBL/GenBank/DDBJ whole genome shotgun (WGS) entry which is preliminary data.</text>
</comment>
<reference evidence="1 2" key="1">
    <citation type="journal article" date="2016" name="Nat. Commun.">
        <title>Thousands of microbial genomes shed light on interconnected biogeochemical processes in an aquifer system.</title>
        <authorList>
            <person name="Anantharaman K."/>
            <person name="Brown C.T."/>
            <person name="Hug L.A."/>
            <person name="Sharon I."/>
            <person name="Castelle C.J."/>
            <person name="Probst A.J."/>
            <person name="Thomas B.C."/>
            <person name="Singh A."/>
            <person name="Wilkins M.J."/>
            <person name="Karaoz U."/>
            <person name="Brodie E.L."/>
            <person name="Williams K.H."/>
            <person name="Hubbard S.S."/>
            <person name="Banfield J.F."/>
        </authorList>
    </citation>
    <scope>NUCLEOTIDE SEQUENCE [LARGE SCALE GENOMIC DNA]</scope>
</reference>
<dbReference type="Proteomes" id="UP000178377">
    <property type="component" value="Unassembled WGS sequence"/>
</dbReference>
<name>A0A1F5PJ95_9BACT</name>
<protein>
    <submittedName>
        <fullName evidence="1">Uncharacterized protein</fullName>
    </submittedName>
</protein>
<dbReference type="EMBL" id="MFEO01000014">
    <property type="protein sequence ID" value="OGE89929.1"/>
    <property type="molecule type" value="Genomic_DNA"/>
</dbReference>
<gene>
    <name evidence="1" type="ORF">A2722_00085</name>
</gene>
<accession>A0A1F5PJ95</accession>
<evidence type="ECO:0000313" key="2">
    <source>
        <dbReference type="Proteomes" id="UP000178377"/>
    </source>
</evidence>
<proteinExistence type="predicted"/>
<evidence type="ECO:0000313" key="1">
    <source>
        <dbReference type="EMBL" id="OGE89929.1"/>
    </source>
</evidence>
<sequence>MPIQQQTLPPCLAEIRKLTQHKAGVRAKLRCYHFGCPDDLIPVILMQETYLHPLFDGSEKFRWDTRTTSAVSYTLKEHVQCSKCKTVFNIAILFAKDPNRATIFGYDSYGE</sequence>
<organism evidence="1 2">
    <name type="scientific">Candidatus Doudnabacteria bacterium RIFCSPHIGHO2_01_FULL_50_11</name>
    <dbReference type="NCBI Taxonomy" id="1817828"/>
    <lineage>
        <taxon>Bacteria</taxon>
        <taxon>Candidatus Doudnaibacteriota</taxon>
    </lineage>
</organism>
<dbReference type="AlphaFoldDB" id="A0A1F5PJ95"/>